<organism evidence="1 2">
    <name type="scientific">Actinomadura napierensis</name>
    <dbReference type="NCBI Taxonomy" id="267854"/>
    <lineage>
        <taxon>Bacteria</taxon>
        <taxon>Bacillati</taxon>
        <taxon>Actinomycetota</taxon>
        <taxon>Actinomycetes</taxon>
        <taxon>Streptosporangiales</taxon>
        <taxon>Thermomonosporaceae</taxon>
        <taxon>Actinomadura</taxon>
    </lineage>
</organism>
<comment type="caution">
    <text evidence="1">The sequence shown here is derived from an EMBL/GenBank/DDBJ whole genome shotgun (WGS) entry which is preliminary data.</text>
</comment>
<evidence type="ECO:0000313" key="2">
    <source>
        <dbReference type="Proteomes" id="UP001501020"/>
    </source>
</evidence>
<proteinExistence type="predicted"/>
<keyword evidence="2" id="KW-1185">Reference proteome</keyword>
<accession>A0ABP5KJ92</accession>
<name>A0ABP5KJ92_9ACTN</name>
<protein>
    <submittedName>
        <fullName evidence="1">Uncharacterized protein</fullName>
    </submittedName>
</protein>
<evidence type="ECO:0000313" key="1">
    <source>
        <dbReference type="EMBL" id="GAA2131624.1"/>
    </source>
</evidence>
<reference evidence="2" key="1">
    <citation type="journal article" date="2019" name="Int. J. Syst. Evol. Microbiol.">
        <title>The Global Catalogue of Microorganisms (GCM) 10K type strain sequencing project: providing services to taxonomists for standard genome sequencing and annotation.</title>
        <authorList>
            <consortium name="The Broad Institute Genomics Platform"/>
            <consortium name="The Broad Institute Genome Sequencing Center for Infectious Disease"/>
            <person name="Wu L."/>
            <person name="Ma J."/>
        </authorList>
    </citation>
    <scope>NUCLEOTIDE SEQUENCE [LARGE SCALE GENOMIC DNA]</scope>
    <source>
        <strain evidence="2">JCM 13850</strain>
    </source>
</reference>
<dbReference type="EMBL" id="BAAAMR010000016">
    <property type="protein sequence ID" value="GAA2131624.1"/>
    <property type="molecule type" value="Genomic_DNA"/>
</dbReference>
<dbReference type="Proteomes" id="UP001501020">
    <property type="component" value="Unassembled WGS sequence"/>
</dbReference>
<sequence length="187" mass="20666">MVMASDEIEPGNGAAPDSHITDALDRLARELVLEGWTAIPTYKGAQPTLHVFDRDVPHLGESIALAPGAEAGTWWYRSSMGEDLAPHTKPSQAAEKIARILVPYVTAIQAARTHHQHPRSGLRPPMRLDHAAIITELQQRFPDVVCWWGAYTGEWWALLPGGTRWRLVSASDPGDLVQIIAEARSRR</sequence>
<gene>
    <name evidence="1" type="ORF">GCM10009727_24140</name>
</gene>